<evidence type="ECO:0000256" key="1">
    <source>
        <dbReference type="SAM" id="MobiDB-lite"/>
    </source>
</evidence>
<proteinExistence type="predicted"/>
<dbReference type="Proteomes" id="UP000664073">
    <property type="component" value="Unassembled WGS sequence"/>
</dbReference>
<feature type="region of interest" description="Disordered" evidence="1">
    <location>
        <begin position="127"/>
        <end position="158"/>
    </location>
</feature>
<organism evidence="2 3">
    <name type="scientific">Acetobacter garciniae</name>
    <dbReference type="NCBI Taxonomy" id="2817435"/>
    <lineage>
        <taxon>Bacteria</taxon>
        <taxon>Pseudomonadati</taxon>
        <taxon>Pseudomonadota</taxon>
        <taxon>Alphaproteobacteria</taxon>
        <taxon>Acetobacterales</taxon>
        <taxon>Acetobacteraceae</taxon>
        <taxon>Acetobacter</taxon>
    </lineage>
</organism>
<sequence>MASGVLRPSVAEFDHTAVTPFKMLRSMPAEMRGVVVNLRDALKELRGTVFRAGQMVLTDEQVAVQAWLRADILASTLPAIIQAGFMARDDEGALFSPQLYAAQLRREERQERAAAAQAYWESVQDGAALPPGMTRKQHTAQANGGRGGRPRKGETAEQAYERRLREQAAGQSQREMRLLGTIAGGRAENRNRNEKTNPVSVSVNSGFSGSAEEEREYINLNQNTYLGSSSSSAQTGNPESGKPEPDQALVNSVARAVLDAAGMGQEQAIHALQAVPHWLSAGADEALIVSAIGSHMQKMAANGQKPRHFGVFKAPVARAIAAARATQAVASAGSAPPVAVAMTETEKLAHDAWTRAAPIFARMMGEKGCLSTVQREWPAVAVEHGLPPCAPRRDAYLEFYQTHAETGEAA</sequence>
<protein>
    <submittedName>
        <fullName evidence="2">Uncharacterized protein</fullName>
    </submittedName>
</protein>
<feature type="compositionally biased region" description="Polar residues" evidence="1">
    <location>
        <begin position="225"/>
        <end position="238"/>
    </location>
</feature>
<evidence type="ECO:0000313" key="2">
    <source>
        <dbReference type="EMBL" id="MBO1325294.1"/>
    </source>
</evidence>
<feature type="region of interest" description="Disordered" evidence="1">
    <location>
        <begin position="225"/>
        <end position="246"/>
    </location>
</feature>
<reference evidence="2" key="1">
    <citation type="submission" date="2021-03" db="EMBL/GenBank/DDBJ databases">
        <title>The complete genome sequence of Acetobacter sp. TBRC 12339.</title>
        <authorList>
            <person name="Charoenyingcharoen P."/>
            <person name="Yukphan P."/>
        </authorList>
    </citation>
    <scope>NUCLEOTIDE SEQUENCE</scope>
    <source>
        <strain evidence="2">TBRC 12339</strain>
    </source>
</reference>
<name>A0A939HPY7_9PROT</name>
<dbReference type="RefSeq" id="WP_207845931.1">
    <property type="nucleotide sequence ID" value="NZ_JAFVMH010000003.1"/>
</dbReference>
<evidence type="ECO:0000313" key="3">
    <source>
        <dbReference type="Proteomes" id="UP000664073"/>
    </source>
</evidence>
<feature type="compositionally biased region" description="Low complexity" evidence="1">
    <location>
        <begin position="199"/>
        <end position="210"/>
    </location>
</feature>
<dbReference type="EMBL" id="JAFVMH010000003">
    <property type="protein sequence ID" value="MBO1325294.1"/>
    <property type="molecule type" value="Genomic_DNA"/>
</dbReference>
<gene>
    <name evidence="2" type="ORF">J2D77_09060</name>
</gene>
<dbReference type="AlphaFoldDB" id="A0A939HPY7"/>
<keyword evidence="3" id="KW-1185">Reference proteome</keyword>
<feature type="region of interest" description="Disordered" evidence="1">
    <location>
        <begin position="181"/>
        <end position="212"/>
    </location>
</feature>
<accession>A0A939HPY7</accession>
<comment type="caution">
    <text evidence="2">The sequence shown here is derived from an EMBL/GenBank/DDBJ whole genome shotgun (WGS) entry which is preliminary data.</text>
</comment>